<evidence type="ECO:0000313" key="5">
    <source>
        <dbReference type="EMBL" id="SEB55174.1"/>
    </source>
</evidence>
<keyword evidence="6" id="KW-1185">Reference proteome</keyword>
<gene>
    <name evidence="5" type="ORF">SAMN04489806_1080</name>
</gene>
<dbReference type="Proteomes" id="UP000199183">
    <property type="component" value="Unassembled WGS sequence"/>
</dbReference>
<dbReference type="PROSITE" id="PS50932">
    <property type="entry name" value="HTH_LACI_2"/>
    <property type="match status" value="1"/>
</dbReference>
<dbReference type="Pfam" id="PF13377">
    <property type="entry name" value="Peripla_BP_3"/>
    <property type="match status" value="1"/>
</dbReference>
<proteinExistence type="predicted"/>
<dbReference type="GO" id="GO:0000976">
    <property type="term" value="F:transcription cis-regulatory region binding"/>
    <property type="evidence" value="ECO:0007669"/>
    <property type="project" value="TreeGrafter"/>
</dbReference>
<name>A0A1H4K9F5_9MICO</name>
<dbReference type="InterPro" id="IPR046335">
    <property type="entry name" value="LacI/GalR-like_sensor"/>
</dbReference>
<dbReference type="PROSITE" id="PS00356">
    <property type="entry name" value="HTH_LACI_1"/>
    <property type="match status" value="1"/>
</dbReference>
<keyword evidence="3" id="KW-0804">Transcription</keyword>
<evidence type="ECO:0000256" key="1">
    <source>
        <dbReference type="ARBA" id="ARBA00023015"/>
    </source>
</evidence>
<keyword evidence="1" id="KW-0805">Transcription regulation</keyword>
<evidence type="ECO:0000256" key="2">
    <source>
        <dbReference type="ARBA" id="ARBA00023125"/>
    </source>
</evidence>
<dbReference type="RefSeq" id="WP_176980729.1">
    <property type="nucleotide sequence ID" value="NZ_FNRY01000001.1"/>
</dbReference>
<dbReference type="EMBL" id="FNRY01000001">
    <property type="protein sequence ID" value="SEB55174.1"/>
    <property type="molecule type" value="Genomic_DNA"/>
</dbReference>
<dbReference type="InterPro" id="IPR028082">
    <property type="entry name" value="Peripla_BP_I"/>
</dbReference>
<feature type="domain" description="HTH lacI-type" evidence="4">
    <location>
        <begin position="18"/>
        <end position="72"/>
    </location>
</feature>
<protein>
    <submittedName>
        <fullName evidence="5">Transcriptional regulator, LacI family</fullName>
    </submittedName>
</protein>
<keyword evidence="2" id="KW-0238">DNA-binding</keyword>
<dbReference type="Gene3D" id="3.40.50.2300">
    <property type="match status" value="2"/>
</dbReference>
<dbReference type="SUPFAM" id="SSF53822">
    <property type="entry name" value="Periplasmic binding protein-like I"/>
    <property type="match status" value="1"/>
</dbReference>
<dbReference type="GO" id="GO:0003700">
    <property type="term" value="F:DNA-binding transcription factor activity"/>
    <property type="evidence" value="ECO:0007669"/>
    <property type="project" value="TreeGrafter"/>
</dbReference>
<dbReference type="Pfam" id="PF00356">
    <property type="entry name" value="LacI"/>
    <property type="match status" value="1"/>
</dbReference>
<organism evidence="5 6">
    <name type="scientific">Paramicrobacterium humi</name>
    <dbReference type="NCBI Taxonomy" id="640635"/>
    <lineage>
        <taxon>Bacteria</taxon>
        <taxon>Bacillati</taxon>
        <taxon>Actinomycetota</taxon>
        <taxon>Actinomycetes</taxon>
        <taxon>Micrococcales</taxon>
        <taxon>Microbacteriaceae</taxon>
        <taxon>Paramicrobacterium</taxon>
    </lineage>
</organism>
<sequence>MTTPDGAPRRRRISTKRVTLADVARAADVSAQTVSRAMRNHPDISDETRRHVQETVRRIGYVPNLMASNLASNVSRLVATIVPSISTSVFADTVSAASRVLEPAGYQMILGVTEYSSVHEEHLIEKLLGRRPDGILMVGTKHTAAASRMLRAAGVPVVETWGWTKRPVGSLVGYANDDAMHALAQEVLSAGYRNPVFIGSASDGDERARARHAGFTRAMREAFPEREPRFVDTEGRSLTLQSGDEMLTRARERHPDADVAMFATDILACGAVLGAARRGLRIPEDIAITGFGDFELATAMDPALSTVTIRSDRIGTESAEILLAQMRSETTGTQKVDLGYEVVLRGTT</sequence>
<dbReference type="AlphaFoldDB" id="A0A1H4K9F5"/>
<dbReference type="CDD" id="cd01392">
    <property type="entry name" value="HTH_LacI"/>
    <property type="match status" value="1"/>
</dbReference>
<dbReference type="SMART" id="SM00354">
    <property type="entry name" value="HTH_LACI"/>
    <property type="match status" value="1"/>
</dbReference>
<dbReference type="PANTHER" id="PTHR30146">
    <property type="entry name" value="LACI-RELATED TRANSCRIPTIONAL REPRESSOR"/>
    <property type="match status" value="1"/>
</dbReference>
<evidence type="ECO:0000313" key="6">
    <source>
        <dbReference type="Proteomes" id="UP000199183"/>
    </source>
</evidence>
<dbReference type="CDD" id="cd01575">
    <property type="entry name" value="PBP1_GntR"/>
    <property type="match status" value="1"/>
</dbReference>
<dbReference type="STRING" id="640635.SAMN04489806_1080"/>
<reference evidence="5 6" key="1">
    <citation type="submission" date="2016-10" db="EMBL/GenBank/DDBJ databases">
        <authorList>
            <person name="de Groot N.N."/>
        </authorList>
    </citation>
    <scope>NUCLEOTIDE SEQUENCE [LARGE SCALE GENOMIC DNA]</scope>
    <source>
        <strain evidence="5 6">DSM 21799</strain>
    </source>
</reference>
<dbReference type="InterPro" id="IPR010982">
    <property type="entry name" value="Lambda_DNA-bd_dom_sf"/>
</dbReference>
<evidence type="ECO:0000259" key="4">
    <source>
        <dbReference type="PROSITE" id="PS50932"/>
    </source>
</evidence>
<accession>A0A1H4K9F5</accession>
<dbReference type="PANTHER" id="PTHR30146:SF33">
    <property type="entry name" value="TRANSCRIPTIONAL REGULATOR"/>
    <property type="match status" value="1"/>
</dbReference>
<dbReference type="Gene3D" id="1.10.260.40">
    <property type="entry name" value="lambda repressor-like DNA-binding domains"/>
    <property type="match status" value="1"/>
</dbReference>
<dbReference type="InterPro" id="IPR000843">
    <property type="entry name" value="HTH_LacI"/>
</dbReference>
<dbReference type="SUPFAM" id="SSF47413">
    <property type="entry name" value="lambda repressor-like DNA-binding domains"/>
    <property type="match status" value="1"/>
</dbReference>
<evidence type="ECO:0000256" key="3">
    <source>
        <dbReference type="ARBA" id="ARBA00023163"/>
    </source>
</evidence>